<keyword evidence="3" id="KW-0732">Signal</keyword>
<feature type="domain" description="SpaA-like prealbumin fold" evidence="4">
    <location>
        <begin position="885"/>
        <end position="963"/>
    </location>
</feature>
<comment type="caution">
    <text evidence="6">The sequence shown here is derived from an EMBL/GenBank/DDBJ whole genome shotgun (WGS) entry which is preliminary data.</text>
</comment>
<feature type="transmembrane region" description="Helical" evidence="2">
    <location>
        <begin position="998"/>
        <end position="1020"/>
    </location>
</feature>
<dbReference type="OrthoDB" id="4984562at2"/>
<evidence type="ECO:0000313" key="6">
    <source>
        <dbReference type="EMBL" id="TQL44750.1"/>
    </source>
</evidence>
<feature type="signal peptide" evidence="3">
    <location>
        <begin position="1"/>
        <end position="30"/>
    </location>
</feature>
<evidence type="ECO:0000256" key="1">
    <source>
        <dbReference type="SAM" id="MobiDB-lite"/>
    </source>
</evidence>
<evidence type="ECO:0000256" key="2">
    <source>
        <dbReference type="SAM" id="Phobius"/>
    </source>
</evidence>
<evidence type="ECO:0000259" key="4">
    <source>
        <dbReference type="Pfam" id="PF17802"/>
    </source>
</evidence>
<dbReference type="EMBL" id="VFON01000001">
    <property type="protein sequence ID" value="TQL44750.1"/>
    <property type="molecule type" value="Genomic_DNA"/>
</dbReference>
<feature type="region of interest" description="Disordered" evidence="1">
    <location>
        <begin position="777"/>
        <end position="801"/>
    </location>
</feature>
<sequence length="1032" mass="108136">MTKSRFRLLLTSLFTVAILAMGLFTAPTLAAWAENDLPADTIEAVPDEAATDETGPTPDEQAPSQPDGAEPDDAPADDPAGDTPGLVEDPQNMPVEVSPFVLPETATGQTIPEGAVIVDFGGNGTFGRTYANQLRPYGFVQDLLLNYQVPVLWVIADDKAADADVDFTATTERIKPAGTTETRTYSTGAFIIMPEYVPFIQNAINQWGAGVDSKGKPTDGVVFDRVTEGFTAPVYGEVQSWPKTALDAKNGSIAGAYYTNAGIGFNKSSTKPAELDPRKPYFKEPSELTSCDDLYVMPHADPAVATHSNLLNFNEQGGYIWAGCHAVSVLENMQGTAGGITYPLGSFSFLTTNGMVPYGNHDDGSVPYETTTQRSDPIMQFWGTTDGSSQNGSEQIYLPSLTSQWRDTSRVLTWDPDQKNILPGKDQRSLGPAAQMVYGRGFGDPTNGMVMYQGGHDLTRSGTTAEKTAAQRAFFNFNLMTGIDRGPKVQAAADKTTVAAGQTVQLTADASGGEPAYRYQWTSSCGGSFDKATAQNPVFTAPTGADPVDCLLKVQVLDSCDRFAVDAVLLAVEAEKSTLTASKSVDVGETTPVIAGQTLTYTLTFSKVGNPAAHIDYVDNLAGVVDDAVIDQDSLVLSPPLQGNATATFNAAGDQLHVEGTLPQAVNTGTVTFTVTVKPDGERGDSNLGNFLVPAGQNPPTDCPAASTTCTANPVHSWTMEKAADPETGAEVSPGQEITYRVTAESVKGAIHAVILTDDLSDVLAYAEFVPGSAEVSLNGGTPEPMPDPAGTTLESDPVEVPPGGRAVLSYRVIVKDDAGFVTLTNRAHGIATHTVKPGDPASPTLPFPPMACTAEHPCSTTHAVLAGIFIEKWGTPEGAGDAGPIDGSAFEIRTDDNGAPADADPDAPILVTPVAGETGRFATSSLRPGDTYWLIETKAPAGHSLLAQPVAFTLDSQGAVTIHQSVLNPQATVVGNAADTIRVTDIAAIPLPLAGGLGVNLLVFGLLLAGAAGAVAWVIRRQLVPRTGPAE</sequence>
<proteinExistence type="predicted"/>
<evidence type="ECO:0000313" key="7">
    <source>
        <dbReference type="Proteomes" id="UP000319094"/>
    </source>
</evidence>
<evidence type="ECO:0000259" key="5">
    <source>
        <dbReference type="Pfam" id="PF25549"/>
    </source>
</evidence>
<dbReference type="Gene3D" id="2.60.40.10">
    <property type="entry name" value="Immunoglobulins"/>
    <property type="match status" value="1"/>
</dbReference>
<gene>
    <name evidence="6" type="ORF">FB468_2818</name>
</gene>
<reference evidence="6 7" key="1">
    <citation type="submission" date="2019-06" db="EMBL/GenBank/DDBJ databases">
        <title>Sequencing the genomes of 1000 actinobacteria strains.</title>
        <authorList>
            <person name="Klenk H.-P."/>
        </authorList>
    </citation>
    <scope>NUCLEOTIDE SEQUENCE [LARGE SCALE GENOMIC DNA]</scope>
    <source>
        <strain evidence="6 7">DSM 8803</strain>
    </source>
</reference>
<keyword evidence="2" id="KW-1133">Transmembrane helix</keyword>
<dbReference type="InterPro" id="IPR057687">
    <property type="entry name" value="DUF7927"/>
</dbReference>
<protein>
    <submittedName>
        <fullName evidence="6">Uncharacterized protein</fullName>
    </submittedName>
</protein>
<dbReference type="PROSITE" id="PS51318">
    <property type="entry name" value="TAT"/>
    <property type="match status" value="1"/>
</dbReference>
<feature type="domain" description="DUF7927" evidence="5">
    <location>
        <begin position="719"/>
        <end position="854"/>
    </location>
</feature>
<keyword evidence="2" id="KW-0472">Membrane</keyword>
<evidence type="ECO:0000256" key="3">
    <source>
        <dbReference type="SAM" id="SignalP"/>
    </source>
</evidence>
<dbReference type="AlphaFoldDB" id="A0A542Y9I5"/>
<keyword evidence="7" id="KW-1185">Reference proteome</keyword>
<dbReference type="InterPro" id="IPR041033">
    <property type="entry name" value="SpaA_PFL_dom_1"/>
</dbReference>
<feature type="chain" id="PRO_5038950168" evidence="3">
    <location>
        <begin position="31"/>
        <end position="1032"/>
    </location>
</feature>
<dbReference type="Pfam" id="PF17802">
    <property type="entry name" value="SpaA"/>
    <property type="match status" value="1"/>
</dbReference>
<dbReference type="Proteomes" id="UP000319094">
    <property type="component" value="Unassembled WGS sequence"/>
</dbReference>
<feature type="compositionally biased region" description="Acidic residues" evidence="1">
    <location>
        <begin position="69"/>
        <end position="80"/>
    </location>
</feature>
<name>A0A542Y9I5_9MICO</name>
<feature type="region of interest" description="Disordered" evidence="1">
    <location>
        <begin position="49"/>
        <end position="93"/>
    </location>
</feature>
<dbReference type="InterPro" id="IPR006311">
    <property type="entry name" value="TAT_signal"/>
</dbReference>
<dbReference type="GO" id="GO:0005975">
    <property type="term" value="P:carbohydrate metabolic process"/>
    <property type="evidence" value="ECO:0007669"/>
    <property type="project" value="UniProtKB-ARBA"/>
</dbReference>
<feature type="domain" description="DUF7927" evidence="5">
    <location>
        <begin position="579"/>
        <end position="715"/>
    </location>
</feature>
<dbReference type="RefSeq" id="WP_141887882.1">
    <property type="nucleotide sequence ID" value="NZ_BAAAUY010000006.1"/>
</dbReference>
<keyword evidence="2" id="KW-0812">Transmembrane</keyword>
<dbReference type="InterPro" id="IPR013783">
    <property type="entry name" value="Ig-like_fold"/>
</dbReference>
<accession>A0A542Y9I5</accession>
<organism evidence="6 7">
    <name type="scientific">Leucobacter komagatae</name>
    <dbReference type="NCBI Taxonomy" id="55969"/>
    <lineage>
        <taxon>Bacteria</taxon>
        <taxon>Bacillati</taxon>
        <taxon>Actinomycetota</taxon>
        <taxon>Actinomycetes</taxon>
        <taxon>Micrococcales</taxon>
        <taxon>Microbacteriaceae</taxon>
        <taxon>Leucobacter</taxon>
    </lineage>
</organism>
<dbReference type="Pfam" id="PF25549">
    <property type="entry name" value="DUF7927"/>
    <property type="match status" value="2"/>
</dbReference>